<comment type="catalytic activity">
    <reaction evidence="1">
        <text>ATP + protein L-histidine = ADP + protein N-phospho-L-histidine.</text>
        <dbReference type="EC" id="2.7.13.3"/>
    </reaction>
</comment>
<dbReference type="CDD" id="cd00075">
    <property type="entry name" value="HATPase"/>
    <property type="match status" value="1"/>
</dbReference>
<dbReference type="Pfam" id="PF00672">
    <property type="entry name" value="HAMP"/>
    <property type="match status" value="1"/>
</dbReference>
<dbReference type="Pfam" id="PF02518">
    <property type="entry name" value="HATPase_c"/>
    <property type="match status" value="1"/>
</dbReference>
<proteinExistence type="predicted"/>
<dbReference type="InterPro" id="IPR004358">
    <property type="entry name" value="Sig_transdc_His_kin-like_C"/>
</dbReference>
<dbReference type="InterPro" id="IPR050351">
    <property type="entry name" value="BphY/WalK/GraS-like"/>
</dbReference>
<feature type="domain" description="HAMP" evidence="14">
    <location>
        <begin position="84"/>
        <end position="136"/>
    </location>
</feature>
<dbReference type="InterPro" id="IPR003661">
    <property type="entry name" value="HisK_dim/P_dom"/>
</dbReference>
<evidence type="ECO:0000256" key="12">
    <source>
        <dbReference type="SAM" id="Phobius"/>
    </source>
</evidence>
<comment type="caution">
    <text evidence="15">The sequence shown here is derived from an EMBL/GenBank/DDBJ whole genome shotgun (WGS) entry which is preliminary data.</text>
</comment>
<dbReference type="Gene3D" id="6.10.340.10">
    <property type="match status" value="1"/>
</dbReference>
<feature type="transmembrane region" description="Helical" evidence="12">
    <location>
        <begin position="63"/>
        <end position="82"/>
    </location>
</feature>
<dbReference type="CDD" id="cd06225">
    <property type="entry name" value="HAMP"/>
    <property type="match status" value="1"/>
</dbReference>
<dbReference type="Gene3D" id="3.30.565.10">
    <property type="entry name" value="Histidine kinase-like ATPase, C-terminal domain"/>
    <property type="match status" value="1"/>
</dbReference>
<evidence type="ECO:0000313" key="16">
    <source>
        <dbReference type="Proteomes" id="UP001596410"/>
    </source>
</evidence>
<keyword evidence="16" id="KW-1185">Reference proteome</keyword>
<keyword evidence="9" id="KW-0067">ATP-binding</keyword>
<evidence type="ECO:0000256" key="6">
    <source>
        <dbReference type="ARBA" id="ARBA00022679"/>
    </source>
</evidence>
<evidence type="ECO:0000256" key="2">
    <source>
        <dbReference type="ARBA" id="ARBA00004651"/>
    </source>
</evidence>
<keyword evidence="12" id="KW-1133">Transmembrane helix</keyword>
<evidence type="ECO:0000256" key="10">
    <source>
        <dbReference type="ARBA" id="ARBA00023012"/>
    </source>
</evidence>
<keyword evidence="4" id="KW-1003">Cell membrane</keyword>
<dbReference type="CDD" id="cd00082">
    <property type="entry name" value="HisKA"/>
    <property type="match status" value="1"/>
</dbReference>
<dbReference type="EC" id="2.7.13.3" evidence="3"/>
<evidence type="ECO:0000256" key="4">
    <source>
        <dbReference type="ARBA" id="ARBA00022475"/>
    </source>
</evidence>
<dbReference type="SMART" id="SM00387">
    <property type="entry name" value="HATPase_c"/>
    <property type="match status" value="1"/>
</dbReference>
<keyword evidence="6" id="KW-0808">Transferase</keyword>
<dbReference type="PRINTS" id="PR00344">
    <property type="entry name" value="BCTRLSENSOR"/>
</dbReference>
<keyword evidence="5" id="KW-0597">Phosphoprotein</keyword>
<keyword evidence="11 12" id="KW-0472">Membrane</keyword>
<feature type="transmembrane region" description="Helical" evidence="12">
    <location>
        <begin position="12"/>
        <end position="35"/>
    </location>
</feature>
<name>A0ABW2EIJ9_9BACI</name>
<dbReference type="EMBL" id="JBHSZV010000020">
    <property type="protein sequence ID" value="MFC7061978.1"/>
    <property type="molecule type" value="Genomic_DNA"/>
</dbReference>
<dbReference type="PROSITE" id="PS50885">
    <property type="entry name" value="HAMP"/>
    <property type="match status" value="1"/>
</dbReference>
<evidence type="ECO:0000256" key="3">
    <source>
        <dbReference type="ARBA" id="ARBA00012438"/>
    </source>
</evidence>
<keyword evidence="8 15" id="KW-0418">Kinase</keyword>
<evidence type="ECO:0000259" key="14">
    <source>
        <dbReference type="PROSITE" id="PS50885"/>
    </source>
</evidence>
<dbReference type="Proteomes" id="UP001596410">
    <property type="component" value="Unassembled WGS sequence"/>
</dbReference>
<dbReference type="InterPro" id="IPR036890">
    <property type="entry name" value="HATPase_C_sf"/>
</dbReference>
<dbReference type="InterPro" id="IPR003594">
    <property type="entry name" value="HATPase_dom"/>
</dbReference>
<evidence type="ECO:0000256" key="8">
    <source>
        <dbReference type="ARBA" id="ARBA00022777"/>
    </source>
</evidence>
<gene>
    <name evidence="15" type="ORF">ACFQIC_08910</name>
</gene>
<dbReference type="SUPFAM" id="SSF55874">
    <property type="entry name" value="ATPase domain of HSP90 chaperone/DNA topoisomerase II/histidine kinase"/>
    <property type="match status" value="1"/>
</dbReference>
<comment type="subcellular location">
    <subcellularLocation>
        <location evidence="2">Cell membrane</location>
        <topology evidence="2">Multi-pass membrane protein</topology>
    </subcellularLocation>
</comment>
<keyword evidence="10" id="KW-0902">Two-component regulatory system</keyword>
<dbReference type="SMART" id="SM00388">
    <property type="entry name" value="HisKA"/>
    <property type="match status" value="1"/>
</dbReference>
<keyword evidence="7" id="KW-0547">Nucleotide-binding</keyword>
<dbReference type="SUPFAM" id="SSF47384">
    <property type="entry name" value="Homodimeric domain of signal transducing histidine kinase"/>
    <property type="match status" value="1"/>
</dbReference>
<dbReference type="RefSeq" id="WP_204709737.1">
    <property type="nucleotide sequence ID" value="NZ_JBHSZV010000020.1"/>
</dbReference>
<dbReference type="Gene3D" id="1.10.287.130">
    <property type="match status" value="1"/>
</dbReference>
<protein>
    <recommendedName>
        <fullName evidence="3">histidine kinase</fullName>
        <ecNumber evidence="3">2.7.13.3</ecNumber>
    </recommendedName>
</protein>
<dbReference type="SMART" id="SM00304">
    <property type="entry name" value="HAMP"/>
    <property type="match status" value="1"/>
</dbReference>
<evidence type="ECO:0000256" key="11">
    <source>
        <dbReference type="ARBA" id="ARBA00023136"/>
    </source>
</evidence>
<dbReference type="InterPro" id="IPR036097">
    <property type="entry name" value="HisK_dim/P_sf"/>
</dbReference>
<evidence type="ECO:0000256" key="5">
    <source>
        <dbReference type="ARBA" id="ARBA00022553"/>
    </source>
</evidence>
<evidence type="ECO:0000313" key="15">
    <source>
        <dbReference type="EMBL" id="MFC7061978.1"/>
    </source>
</evidence>
<reference evidence="16" key="1">
    <citation type="journal article" date="2019" name="Int. J. Syst. Evol. Microbiol.">
        <title>The Global Catalogue of Microorganisms (GCM) 10K type strain sequencing project: providing services to taxonomists for standard genome sequencing and annotation.</title>
        <authorList>
            <consortium name="The Broad Institute Genomics Platform"/>
            <consortium name="The Broad Institute Genome Sequencing Center for Infectious Disease"/>
            <person name="Wu L."/>
            <person name="Ma J."/>
        </authorList>
    </citation>
    <scope>NUCLEOTIDE SEQUENCE [LARGE SCALE GENOMIC DNA]</scope>
    <source>
        <strain evidence="16">CGMCC 4.1621</strain>
    </source>
</reference>
<evidence type="ECO:0000256" key="1">
    <source>
        <dbReference type="ARBA" id="ARBA00000085"/>
    </source>
</evidence>
<dbReference type="SUPFAM" id="SSF158472">
    <property type="entry name" value="HAMP domain-like"/>
    <property type="match status" value="1"/>
</dbReference>
<evidence type="ECO:0000259" key="13">
    <source>
        <dbReference type="PROSITE" id="PS50109"/>
    </source>
</evidence>
<evidence type="ECO:0000256" key="9">
    <source>
        <dbReference type="ARBA" id="ARBA00022840"/>
    </source>
</evidence>
<dbReference type="InterPro" id="IPR005467">
    <property type="entry name" value="His_kinase_dom"/>
</dbReference>
<feature type="domain" description="Histidine kinase" evidence="13">
    <location>
        <begin position="144"/>
        <end position="357"/>
    </location>
</feature>
<keyword evidence="12" id="KW-0812">Transmembrane</keyword>
<sequence>MRFNNILPPKLWVKLTVINISLLIFIVLFTCLTIYNTACYLASNIGGIEGQTQFSFNSSLLSYSWIISIVFIIIGGLLYTTITRRMLLPVKQLTSAMETLKSGHYPRLITSKSNDEVSKLVHHFNHLTLLLQKQENERNQMLSDLSHELRTPLSNLQGYLEALTKGVIQGDQEIYKSLAEETERVNRLVQQVDEVKVWSSSASDSMVQNAGVRIDELIQQVVRLFELEFERYQIKLDLDVVPSTVFMHQEGIQQVFTNLVDNALNYNIGSEPISIVGRLQNDGYLVSVSGKGLPIPLSDKEKVFERFYRVDPSRSRPKGGTGLGLAISKEIVEHHKGMLWLETDGSYHSFYIKLPLK</sequence>
<dbReference type="GO" id="GO:0016301">
    <property type="term" value="F:kinase activity"/>
    <property type="evidence" value="ECO:0007669"/>
    <property type="project" value="UniProtKB-KW"/>
</dbReference>
<dbReference type="InterPro" id="IPR003660">
    <property type="entry name" value="HAMP_dom"/>
</dbReference>
<accession>A0ABW2EIJ9</accession>
<dbReference type="PANTHER" id="PTHR45453:SF1">
    <property type="entry name" value="PHOSPHATE REGULON SENSOR PROTEIN PHOR"/>
    <property type="match status" value="1"/>
</dbReference>
<dbReference type="PROSITE" id="PS50109">
    <property type="entry name" value="HIS_KIN"/>
    <property type="match status" value="1"/>
</dbReference>
<dbReference type="Pfam" id="PF00512">
    <property type="entry name" value="HisKA"/>
    <property type="match status" value="1"/>
</dbReference>
<organism evidence="15 16">
    <name type="scientific">Halobacillus seohaensis</name>
    <dbReference type="NCBI Taxonomy" id="447421"/>
    <lineage>
        <taxon>Bacteria</taxon>
        <taxon>Bacillati</taxon>
        <taxon>Bacillota</taxon>
        <taxon>Bacilli</taxon>
        <taxon>Bacillales</taxon>
        <taxon>Bacillaceae</taxon>
        <taxon>Halobacillus</taxon>
    </lineage>
</organism>
<evidence type="ECO:0000256" key="7">
    <source>
        <dbReference type="ARBA" id="ARBA00022741"/>
    </source>
</evidence>
<dbReference type="PANTHER" id="PTHR45453">
    <property type="entry name" value="PHOSPHATE REGULON SENSOR PROTEIN PHOR"/>
    <property type="match status" value="1"/>
</dbReference>